<dbReference type="InterPro" id="IPR012933">
    <property type="entry name" value="HicA_mRNA_interferase"/>
</dbReference>
<evidence type="ECO:0000313" key="1">
    <source>
        <dbReference type="EMBL" id="TCK70117.1"/>
    </source>
</evidence>
<reference evidence="1 2" key="1">
    <citation type="submission" date="2019-03" db="EMBL/GenBank/DDBJ databases">
        <title>Genomic Encyclopedia of Type Strains, Phase IV (KMG-IV): sequencing the most valuable type-strain genomes for metagenomic binning, comparative biology and taxonomic classification.</title>
        <authorList>
            <person name="Goeker M."/>
        </authorList>
    </citation>
    <scope>NUCLEOTIDE SEQUENCE [LARGE SCALE GENOMIC DNA]</scope>
    <source>
        <strain evidence="1 2">DSM 10053</strain>
    </source>
</reference>
<gene>
    <name evidence="1" type="ORF">EV692_1343</name>
</gene>
<dbReference type="GO" id="GO:0003729">
    <property type="term" value="F:mRNA binding"/>
    <property type="evidence" value="ECO:0007669"/>
    <property type="project" value="InterPro"/>
</dbReference>
<name>A0A4R1KZK3_9PAST</name>
<sequence length="82" mass="9251">MGKAEKLLEKLAGAKSTFVWMDLVTLLAQQGYEKQEMAGSRVRFFNTKLDHIILLHKPHPENYIKGGVLKSVKESLKQVGIL</sequence>
<dbReference type="Proteomes" id="UP000295496">
    <property type="component" value="Unassembled WGS sequence"/>
</dbReference>
<evidence type="ECO:0000313" key="2">
    <source>
        <dbReference type="Proteomes" id="UP000295496"/>
    </source>
</evidence>
<dbReference type="Pfam" id="PF07927">
    <property type="entry name" value="HicA_toxin"/>
    <property type="match status" value="1"/>
</dbReference>
<accession>A0A4R1KZK3</accession>
<proteinExistence type="predicted"/>
<dbReference type="AlphaFoldDB" id="A0A4R1KZK3"/>
<dbReference type="EMBL" id="SMGJ01000003">
    <property type="protein sequence ID" value="TCK70117.1"/>
    <property type="molecule type" value="Genomic_DNA"/>
</dbReference>
<dbReference type="RefSeq" id="WP_132301773.1">
    <property type="nucleotide sequence ID" value="NZ_CP170642.1"/>
</dbReference>
<organism evidence="1 2">
    <name type="scientific">Lonepinella koalarum</name>
    <dbReference type="NCBI Taxonomy" id="53417"/>
    <lineage>
        <taxon>Bacteria</taxon>
        <taxon>Pseudomonadati</taxon>
        <taxon>Pseudomonadota</taxon>
        <taxon>Gammaproteobacteria</taxon>
        <taxon>Pasteurellales</taxon>
        <taxon>Pasteurellaceae</taxon>
        <taxon>Lonepinella</taxon>
    </lineage>
</organism>
<keyword evidence="2" id="KW-1185">Reference proteome</keyword>
<protein>
    <submittedName>
        <fullName evidence="1">HicA-like toxin of HicAB toxin-antitoxin system</fullName>
    </submittedName>
</protein>
<comment type="caution">
    <text evidence="1">The sequence shown here is derived from an EMBL/GenBank/DDBJ whole genome shotgun (WGS) entry which is preliminary data.</text>
</comment>